<name>A0A6I6UCC1_9BACI</name>
<accession>A0A6I6UCC1</accession>
<dbReference type="Proteomes" id="UP000465062">
    <property type="component" value="Chromosome"/>
</dbReference>
<organism evidence="4 5">
    <name type="scientific">Rossellomorea vietnamensis</name>
    <dbReference type="NCBI Taxonomy" id="218284"/>
    <lineage>
        <taxon>Bacteria</taxon>
        <taxon>Bacillati</taxon>
        <taxon>Bacillota</taxon>
        <taxon>Bacilli</taxon>
        <taxon>Bacillales</taxon>
        <taxon>Bacillaceae</taxon>
        <taxon>Rossellomorea</taxon>
    </lineage>
</organism>
<evidence type="ECO:0000256" key="2">
    <source>
        <dbReference type="SAM" id="Coils"/>
    </source>
</evidence>
<dbReference type="InterPro" id="IPR006829">
    <property type="entry name" value="LXG_dom"/>
</dbReference>
<feature type="domain" description="LXG" evidence="3">
    <location>
        <begin position="1"/>
        <end position="233"/>
    </location>
</feature>
<dbReference type="RefSeq" id="WP_159361339.1">
    <property type="nucleotide sequence ID" value="NZ_CP047394.1"/>
</dbReference>
<evidence type="ECO:0000256" key="1">
    <source>
        <dbReference type="ARBA" id="ARBA00034117"/>
    </source>
</evidence>
<dbReference type="PANTHER" id="PTHR34976:SF2">
    <property type="entry name" value="TYPE VII SECRETION SYSTEM PROTEIN ESSD"/>
    <property type="match status" value="1"/>
</dbReference>
<evidence type="ECO:0000313" key="4">
    <source>
        <dbReference type="EMBL" id="QHE60354.1"/>
    </source>
</evidence>
<comment type="similarity">
    <text evidence="1">In the N-terminal section; belongs to the LXG family.</text>
</comment>
<evidence type="ECO:0000259" key="3">
    <source>
        <dbReference type="PROSITE" id="PS51756"/>
    </source>
</evidence>
<evidence type="ECO:0000313" key="5">
    <source>
        <dbReference type="Proteomes" id="UP000465062"/>
    </source>
</evidence>
<reference evidence="4 5" key="1">
    <citation type="submission" date="2019-06" db="EMBL/GenBank/DDBJ databases">
        <title>An operon consisting of a P-type ATPase gene and a transcriptional regular gene given the different cadmium resistance in Bacillus vietamensis 151-6 and Bacillus marisflavi 151-25.</title>
        <authorList>
            <person name="Yu X."/>
        </authorList>
    </citation>
    <scope>NUCLEOTIDE SEQUENCE [LARGE SCALE GENOMIC DNA]</scope>
    <source>
        <strain evidence="4 5">151-6</strain>
    </source>
</reference>
<dbReference type="PROSITE" id="PS51756">
    <property type="entry name" value="LXG"/>
    <property type="match status" value="1"/>
</dbReference>
<keyword evidence="2" id="KW-0175">Coiled coil</keyword>
<sequence length="322" mass="36748">MKILDVDGFQHGIKEIEETLSSQKDQVEQIERAVQDVVNLDEAFKGEGGNAIRDFYRSQHLPMLEQYQLFLSDYQSVIRQMKEALDHVEPSPDGFIRQSFLDNEVEEGLHRARRTTVELTGEANATIRSVSDIVSVPRIQDWSFLQQVTHAQEEKEHSLRKLYEFDHTQTASLAPLEEQVHTMTQQIARLQTVFQKGKLGIIEKKAHQEDSSFLSKLSEFTSVMAKNKVSEFLGTVEGALFAIVDIVSDLVDTLIALFTDPIGFFKGIIHTVLHPIDTAKYIWKDLKQSFEEEVVNGDVRSRARYFSYGEPTSPRPFSEQKA</sequence>
<dbReference type="InterPro" id="IPR051768">
    <property type="entry name" value="Bact_secretion_toxin"/>
</dbReference>
<dbReference type="Pfam" id="PF04740">
    <property type="entry name" value="LXG"/>
    <property type="match status" value="1"/>
</dbReference>
<dbReference type="EMBL" id="CP047394">
    <property type="protein sequence ID" value="QHE60354.1"/>
    <property type="molecule type" value="Genomic_DNA"/>
</dbReference>
<dbReference type="KEGG" id="bvq:FHE72_04345"/>
<protein>
    <recommendedName>
        <fullName evidence="3">LXG domain-containing protein</fullName>
    </recommendedName>
</protein>
<proteinExistence type="inferred from homology"/>
<dbReference type="PANTHER" id="PTHR34976">
    <property type="entry name" value="RIBONUCLEASE YQCG-RELATED"/>
    <property type="match status" value="1"/>
</dbReference>
<feature type="coiled-coil region" evidence="2">
    <location>
        <begin position="13"/>
        <end position="40"/>
    </location>
</feature>
<gene>
    <name evidence="4" type="ORF">FHE72_04345</name>
</gene>
<dbReference type="AlphaFoldDB" id="A0A6I6UCC1"/>